<proteinExistence type="predicted"/>
<protein>
    <submittedName>
        <fullName evidence="3">Uncharacterized protein</fullName>
    </submittedName>
</protein>
<dbReference type="PANTHER" id="PTHR35179:SF1">
    <property type="entry name" value="INTEGRAL MEMBRANE PROTEIN"/>
    <property type="match status" value="1"/>
</dbReference>
<feature type="transmembrane region" description="Helical" evidence="2">
    <location>
        <begin position="63"/>
        <end position="85"/>
    </location>
</feature>
<feature type="transmembrane region" description="Helical" evidence="2">
    <location>
        <begin position="129"/>
        <end position="149"/>
    </location>
</feature>
<keyword evidence="2" id="KW-1133">Transmembrane helix</keyword>
<evidence type="ECO:0000256" key="2">
    <source>
        <dbReference type="SAM" id="Phobius"/>
    </source>
</evidence>
<dbReference type="PANTHER" id="PTHR35179">
    <property type="entry name" value="PROTEIN CBG02620"/>
    <property type="match status" value="1"/>
</dbReference>
<reference evidence="3 4" key="1">
    <citation type="journal article" date="2024" name="J. Plant Pathol.">
        <title>Sequence and assembly of the genome of Seiridium unicorne, isolate CBS 538.82, causal agent of cypress canker disease.</title>
        <authorList>
            <person name="Scali E."/>
            <person name="Rocca G.D."/>
            <person name="Danti R."/>
            <person name="Garbelotto M."/>
            <person name="Barberini S."/>
            <person name="Baroncelli R."/>
            <person name="Emiliani G."/>
        </authorList>
    </citation>
    <scope>NUCLEOTIDE SEQUENCE [LARGE SCALE GENOMIC DNA]</scope>
    <source>
        <strain evidence="3 4">BM-138-508</strain>
    </source>
</reference>
<evidence type="ECO:0000313" key="3">
    <source>
        <dbReference type="EMBL" id="KAK9419048.1"/>
    </source>
</evidence>
<evidence type="ECO:0000313" key="4">
    <source>
        <dbReference type="Proteomes" id="UP001408356"/>
    </source>
</evidence>
<feature type="transmembrane region" description="Helical" evidence="2">
    <location>
        <begin position="169"/>
        <end position="189"/>
    </location>
</feature>
<keyword evidence="2" id="KW-0472">Membrane</keyword>
<dbReference type="Proteomes" id="UP001408356">
    <property type="component" value="Unassembled WGS sequence"/>
</dbReference>
<accession>A0ABR2UWJ7</accession>
<name>A0ABR2UWJ7_9PEZI</name>
<keyword evidence="2" id="KW-0812">Transmembrane</keyword>
<feature type="transmembrane region" description="Helical" evidence="2">
    <location>
        <begin position="23"/>
        <end position="42"/>
    </location>
</feature>
<dbReference type="EMBL" id="JARVKF010000331">
    <property type="protein sequence ID" value="KAK9419048.1"/>
    <property type="molecule type" value="Genomic_DNA"/>
</dbReference>
<gene>
    <name evidence="3" type="ORF">SUNI508_07569</name>
</gene>
<feature type="transmembrane region" description="Helical" evidence="2">
    <location>
        <begin position="91"/>
        <end position="117"/>
    </location>
</feature>
<feature type="region of interest" description="Disordered" evidence="1">
    <location>
        <begin position="343"/>
        <end position="367"/>
    </location>
</feature>
<comment type="caution">
    <text evidence="3">The sequence shown here is derived from an EMBL/GenBank/DDBJ whole genome shotgun (WGS) entry which is preliminary data.</text>
</comment>
<evidence type="ECO:0000256" key="1">
    <source>
        <dbReference type="SAM" id="MobiDB-lite"/>
    </source>
</evidence>
<organism evidence="3 4">
    <name type="scientific">Seiridium unicorne</name>
    <dbReference type="NCBI Taxonomy" id="138068"/>
    <lineage>
        <taxon>Eukaryota</taxon>
        <taxon>Fungi</taxon>
        <taxon>Dikarya</taxon>
        <taxon>Ascomycota</taxon>
        <taxon>Pezizomycotina</taxon>
        <taxon>Sordariomycetes</taxon>
        <taxon>Xylariomycetidae</taxon>
        <taxon>Amphisphaeriales</taxon>
        <taxon>Sporocadaceae</taxon>
        <taxon>Seiridium</taxon>
    </lineage>
</organism>
<feature type="transmembrane region" description="Helical" evidence="2">
    <location>
        <begin position="209"/>
        <end position="237"/>
    </location>
</feature>
<sequence>MSNHASFPYTGTCQDYNPSQTELYLATLFYGVAITSAVFSGTMATRQTYMIWKRHHHINRYAIFVWGAWLACVGSAITSALYLFNIVCASFYVYFFLVFLWCFEVQFVLQVIINRLALLIATRRQAQKLQWTVFGIILFINISIFVIWIPTRMHGPPIFQHINEVWDRIQKVIFLVIDAGLNIYFVFLVRTHLVDAGFAKYKAIYRESILMIAVSISLDIIILGLMSLPTPIVYLAFEPTQYITKLHIEMNMAELIIKVVKSPNHKMVDLTGPYGIWDGSSYKRSRVGSKPCCNHCSRAKGHGPQRNYGQIAQAEIEDAFSLQDIEPKPEGAIRKLVSTKIDSHQVNTAHDEDDSSTTGVLKEDPYF</sequence>
<keyword evidence="4" id="KW-1185">Reference proteome</keyword>